<feature type="domain" description="DhaL" evidence="1">
    <location>
        <begin position="7"/>
        <end position="205"/>
    </location>
</feature>
<proteinExistence type="predicted"/>
<dbReference type="AlphaFoldDB" id="A0AAW6HRU8"/>
<accession>A0AAW6HRU8</accession>
<dbReference type="SUPFAM" id="SSF101473">
    <property type="entry name" value="DhaL-like"/>
    <property type="match status" value="1"/>
</dbReference>
<organism evidence="2 3">
    <name type="scientific">Mycoplasma bradburyae</name>
    <dbReference type="NCBI Taxonomy" id="2963128"/>
    <lineage>
        <taxon>Bacteria</taxon>
        <taxon>Bacillati</taxon>
        <taxon>Mycoplasmatota</taxon>
        <taxon>Mollicutes</taxon>
        <taxon>Mycoplasmataceae</taxon>
        <taxon>Mycoplasma</taxon>
    </lineage>
</organism>
<dbReference type="InterPro" id="IPR036117">
    <property type="entry name" value="DhaL_dom_sf"/>
</dbReference>
<sequence length="209" mass="24281">MKMETTPDFINVLIRVIDNFTYSEQFLNLIDKKGSNGNFGYSLTPFINKISRFANQEDNNTDLYESLIIISTYIKESIKTTLGDILYDLTYQAASYIKTVKLTRDNVIECFYRSLLDCKNKYKLKIGSKSFFDILYPVLKYLYSNKNRPTKELMYEIKMILNENFNKSLLLKSKVGRASYHGKRSIGMYDPGTVFIYLVLEGVIKIYGT</sequence>
<dbReference type="GO" id="GO:0004371">
    <property type="term" value="F:glycerone kinase activity"/>
    <property type="evidence" value="ECO:0007669"/>
    <property type="project" value="InterPro"/>
</dbReference>
<evidence type="ECO:0000313" key="3">
    <source>
        <dbReference type="Proteomes" id="UP001216384"/>
    </source>
</evidence>
<protein>
    <submittedName>
        <fullName evidence="2">DAK2 domain-containing protein</fullName>
    </submittedName>
</protein>
<evidence type="ECO:0000259" key="1">
    <source>
        <dbReference type="PROSITE" id="PS51480"/>
    </source>
</evidence>
<evidence type="ECO:0000313" key="2">
    <source>
        <dbReference type="EMBL" id="MDC4183238.1"/>
    </source>
</evidence>
<dbReference type="GO" id="GO:0006071">
    <property type="term" value="P:glycerol metabolic process"/>
    <property type="evidence" value="ECO:0007669"/>
    <property type="project" value="InterPro"/>
</dbReference>
<dbReference type="Proteomes" id="UP001216384">
    <property type="component" value="Unassembled WGS sequence"/>
</dbReference>
<comment type="caution">
    <text evidence="2">The sequence shown here is derived from an EMBL/GenBank/DDBJ whole genome shotgun (WGS) entry which is preliminary data.</text>
</comment>
<gene>
    <name evidence="2" type="ORF">LNO71_01070</name>
</gene>
<dbReference type="InterPro" id="IPR004007">
    <property type="entry name" value="DhaL_dom"/>
</dbReference>
<dbReference type="RefSeq" id="WP_255045854.1">
    <property type="nucleotide sequence ID" value="NZ_CP101415.1"/>
</dbReference>
<dbReference type="PROSITE" id="PS51480">
    <property type="entry name" value="DHAL"/>
    <property type="match status" value="1"/>
</dbReference>
<reference evidence="2" key="1">
    <citation type="submission" date="2021-11" db="EMBL/GenBank/DDBJ databases">
        <title>Description of Mycoplasma bradburyaesp. nov.from sea birds: a tribute to a great mycoplasmologist.</title>
        <authorList>
            <person name="Ramirez A.S."/>
            <person name="Poveda C."/>
            <person name="Suarez-Perez A."/>
            <person name="Rosales R.S."/>
            <person name="Dijkman R."/>
            <person name="Feberwee A."/>
            <person name="Spergser J."/>
            <person name="Szostak M.P."/>
            <person name="Ressel L."/>
            <person name="Calabuig P."/>
            <person name="Catania S."/>
            <person name="Gobbo F."/>
            <person name="Timofte D."/>
            <person name="Poveda J.B."/>
        </authorList>
    </citation>
    <scope>NUCLEOTIDE SEQUENCE</scope>
    <source>
        <strain evidence="2">T264</strain>
    </source>
</reference>
<name>A0AAW6HRU8_9MOLU</name>
<dbReference type="Gene3D" id="1.25.40.340">
    <property type="match status" value="1"/>
</dbReference>
<dbReference type="Pfam" id="PF02734">
    <property type="entry name" value="Dak2"/>
    <property type="match status" value="1"/>
</dbReference>
<dbReference type="EMBL" id="JAJHZP010000011">
    <property type="protein sequence ID" value="MDC4183238.1"/>
    <property type="molecule type" value="Genomic_DNA"/>
</dbReference>